<feature type="compositionally biased region" description="Polar residues" evidence="1">
    <location>
        <begin position="89"/>
        <end position="98"/>
    </location>
</feature>
<sequence length="121" mass="13211">MKTRIDVIIKAMKSAVTCGSIPTNKAKTVQAHAATVGAFTANKARNGKLPQGTIKTEDWVSDDSSVNKKPSASFSYLKRKIGAVRKNATKVSMRTKNNQGDEDQGDVDIPQSLMEWESQQQ</sequence>
<accession>A0A8S9H2P4</accession>
<dbReference type="EMBL" id="QGKW02001988">
    <property type="protein sequence ID" value="KAF2551440.1"/>
    <property type="molecule type" value="Genomic_DNA"/>
</dbReference>
<reference evidence="2" key="1">
    <citation type="submission" date="2019-12" db="EMBL/GenBank/DDBJ databases">
        <title>Genome sequencing and annotation of Brassica cretica.</title>
        <authorList>
            <person name="Studholme D.J."/>
            <person name="Sarris P.F."/>
        </authorList>
    </citation>
    <scope>NUCLEOTIDE SEQUENCE</scope>
    <source>
        <strain evidence="2">PFS-001/15</strain>
        <tissue evidence="2">Leaf</tissue>
    </source>
</reference>
<comment type="caution">
    <text evidence="2">The sequence shown here is derived from an EMBL/GenBank/DDBJ whole genome shotgun (WGS) entry which is preliminary data.</text>
</comment>
<gene>
    <name evidence="2" type="ORF">F2Q68_00035354</name>
</gene>
<feature type="region of interest" description="Disordered" evidence="1">
    <location>
        <begin position="87"/>
        <end position="121"/>
    </location>
</feature>
<protein>
    <submittedName>
        <fullName evidence="2">Uncharacterized protein</fullName>
    </submittedName>
</protein>
<organism evidence="2 3">
    <name type="scientific">Brassica cretica</name>
    <name type="common">Mustard</name>
    <dbReference type="NCBI Taxonomy" id="69181"/>
    <lineage>
        <taxon>Eukaryota</taxon>
        <taxon>Viridiplantae</taxon>
        <taxon>Streptophyta</taxon>
        <taxon>Embryophyta</taxon>
        <taxon>Tracheophyta</taxon>
        <taxon>Spermatophyta</taxon>
        <taxon>Magnoliopsida</taxon>
        <taxon>eudicotyledons</taxon>
        <taxon>Gunneridae</taxon>
        <taxon>Pentapetalae</taxon>
        <taxon>rosids</taxon>
        <taxon>malvids</taxon>
        <taxon>Brassicales</taxon>
        <taxon>Brassicaceae</taxon>
        <taxon>Brassiceae</taxon>
        <taxon>Brassica</taxon>
    </lineage>
</organism>
<evidence type="ECO:0000313" key="3">
    <source>
        <dbReference type="Proteomes" id="UP000712281"/>
    </source>
</evidence>
<dbReference type="Proteomes" id="UP000712281">
    <property type="component" value="Unassembled WGS sequence"/>
</dbReference>
<proteinExistence type="predicted"/>
<name>A0A8S9H2P4_BRACR</name>
<evidence type="ECO:0000313" key="2">
    <source>
        <dbReference type="EMBL" id="KAF2551440.1"/>
    </source>
</evidence>
<dbReference type="AlphaFoldDB" id="A0A8S9H2P4"/>
<evidence type="ECO:0000256" key="1">
    <source>
        <dbReference type="SAM" id="MobiDB-lite"/>
    </source>
</evidence>